<gene>
    <name evidence="2" type="primary">bqt2</name>
    <name evidence="1" type="ORF">SJAG_03287</name>
</gene>
<protein>
    <submittedName>
        <fullName evidence="1">Bouquet formation protein Bqt2</fullName>
    </submittedName>
</protein>
<accession>B6K3U6</accession>
<dbReference type="GO" id="GO:0110092">
    <property type="term" value="C:nucleus leading edge"/>
    <property type="evidence" value="ECO:0007669"/>
    <property type="project" value="EnsemblFungi"/>
</dbReference>
<dbReference type="GO" id="GO:0032121">
    <property type="term" value="P:meiotic attachment of telomeric heterochromatin to spindle pole body"/>
    <property type="evidence" value="ECO:0007669"/>
    <property type="project" value="EnsemblFungi"/>
</dbReference>
<dbReference type="OrthoDB" id="5278943at2759"/>
<dbReference type="GO" id="GO:0044732">
    <property type="term" value="C:mitotic spindle pole body"/>
    <property type="evidence" value="ECO:0007669"/>
    <property type="project" value="EnsemblFungi"/>
</dbReference>
<reference evidence="1 3" key="1">
    <citation type="journal article" date="2011" name="Science">
        <title>Comparative functional genomics of the fission yeasts.</title>
        <authorList>
            <person name="Rhind N."/>
            <person name="Chen Z."/>
            <person name="Yassour M."/>
            <person name="Thompson D.A."/>
            <person name="Haas B.J."/>
            <person name="Habib N."/>
            <person name="Wapinski I."/>
            <person name="Roy S."/>
            <person name="Lin M.F."/>
            <person name="Heiman D.I."/>
            <person name="Young S.K."/>
            <person name="Furuya K."/>
            <person name="Guo Y."/>
            <person name="Pidoux A."/>
            <person name="Chen H.M."/>
            <person name="Robbertse B."/>
            <person name="Goldberg J.M."/>
            <person name="Aoki K."/>
            <person name="Bayne E.H."/>
            <person name="Berlin A.M."/>
            <person name="Desjardins C.A."/>
            <person name="Dobbs E."/>
            <person name="Dukaj L."/>
            <person name="Fan L."/>
            <person name="FitzGerald M.G."/>
            <person name="French C."/>
            <person name="Gujja S."/>
            <person name="Hansen K."/>
            <person name="Keifenheim D."/>
            <person name="Levin J.Z."/>
            <person name="Mosher R.A."/>
            <person name="Mueller C.A."/>
            <person name="Pfiffner J."/>
            <person name="Priest M."/>
            <person name="Russ C."/>
            <person name="Smialowska A."/>
            <person name="Swoboda P."/>
            <person name="Sykes S.M."/>
            <person name="Vaughn M."/>
            <person name="Vengrova S."/>
            <person name="Yoder R."/>
            <person name="Zeng Q."/>
            <person name="Allshire R."/>
            <person name="Baulcombe D."/>
            <person name="Birren B.W."/>
            <person name="Brown W."/>
            <person name="Ekwall K."/>
            <person name="Kellis M."/>
            <person name="Leatherwood J."/>
            <person name="Levin H."/>
            <person name="Margalit H."/>
            <person name="Martienssen R."/>
            <person name="Nieduszynski C.A."/>
            <person name="Spatafora J.W."/>
            <person name="Friedman N."/>
            <person name="Dalgaard J.Z."/>
            <person name="Baumann P."/>
            <person name="Niki H."/>
            <person name="Regev A."/>
            <person name="Nusbaum C."/>
        </authorList>
    </citation>
    <scope>NUCLEOTIDE SEQUENCE [LARGE SCALE GENOMIC DNA]</scope>
    <source>
        <strain evidence="3">yFS275 / FY16936</strain>
    </source>
</reference>
<dbReference type="GeneID" id="7052457"/>
<keyword evidence="3" id="KW-1185">Reference proteome</keyword>
<dbReference type="VEuPathDB" id="FungiDB:SJAG_03287"/>
<name>B6K3U6_SCHJY</name>
<dbReference type="GO" id="GO:0140445">
    <property type="term" value="C:chromosome, telomeric repeat region"/>
    <property type="evidence" value="ECO:0007669"/>
    <property type="project" value="EnsemblFungi"/>
</dbReference>
<dbReference type="JaponicusDB" id="SJAG_03287">
    <property type="gene designation" value="bqt2"/>
</dbReference>
<dbReference type="HOGENOM" id="CLU_2159869_0_0_1"/>
<dbReference type="OMA" id="WWIAEQV"/>
<dbReference type="Proteomes" id="UP000001744">
    <property type="component" value="Unassembled WGS sequence"/>
</dbReference>
<evidence type="ECO:0000313" key="1">
    <source>
        <dbReference type="EMBL" id="EEB08153.1"/>
    </source>
</evidence>
<dbReference type="RefSeq" id="XP_002174446.1">
    <property type="nucleotide sequence ID" value="XM_002174410.1"/>
</dbReference>
<dbReference type="AlphaFoldDB" id="B6K3U6"/>
<sequence>MFRGKTAYFDESVPPHIIALWQLYEGEVTFYPVITSKVDYYFSSKKQTYRPPSSIHRVNCTSPWWIVEFVADQGKLKENESVLHMEVTEPFFTDVSRKTVYLKPPFSMFSFD</sequence>
<dbReference type="GO" id="GO:0030674">
    <property type="term" value="F:protein-macromolecule adaptor activity"/>
    <property type="evidence" value="ECO:0007669"/>
    <property type="project" value="EnsemblFungi"/>
</dbReference>
<dbReference type="GO" id="GO:0035974">
    <property type="term" value="C:meiotic spindle pole body"/>
    <property type="evidence" value="ECO:0007669"/>
    <property type="project" value="EnsemblFungi"/>
</dbReference>
<proteinExistence type="predicted"/>
<dbReference type="EMBL" id="KE651167">
    <property type="protein sequence ID" value="EEB08153.1"/>
    <property type="molecule type" value="Genomic_DNA"/>
</dbReference>
<organism evidence="1 3">
    <name type="scientific">Schizosaccharomyces japonicus (strain yFS275 / FY16936)</name>
    <name type="common">Fission yeast</name>
    <dbReference type="NCBI Taxonomy" id="402676"/>
    <lineage>
        <taxon>Eukaryota</taxon>
        <taxon>Fungi</taxon>
        <taxon>Dikarya</taxon>
        <taxon>Ascomycota</taxon>
        <taxon>Taphrinomycotina</taxon>
        <taxon>Schizosaccharomycetes</taxon>
        <taxon>Schizosaccharomycetales</taxon>
        <taxon>Schizosaccharomycetaceae</taxon>
        <taxon>Schizosaccharomyces</taxon>
    </lineage>
</organism>
<evidence type="ECO:0000313" key="2">
    <source>
        <dbReference type="JaponicusDB" id="SJAG_03287"/>
    </source>
</evidence>
<dbReference type="STRING" id="402676.B6K3U6"/>
<evidence type="ECO:0000313" key="3">
    <source>
        <dbReference type="Proteomes" id="UP000001744"/>
    </source>
</evidence>